<gene>
    <name evidence="2" type="ORF">OENOO_62053</name>
</gene>
<evidence type="ECO:0000313" key="2">
    <source>
        <dbReference type="EMBL" id="EAV39107.1"/>
    </source>
</evidence>
<organism evidence="2 3">
    <name type="scientific">Oenococcus oeni ATCC BAA-1163</name>
    <dbReference type="NCBI Taxonomy" id="379360"/>
    <lineage>
        <taxon>Bacteria</taxon>
        <taxon>Bacillati</taxon>
        <taxon>Bacillota</taxon>
        <taxon>Bacilli</taxon>
        <taxon>Lactobacillales</taxon>
        <taxon>Lactobacillaceae</taxon>
        <taxon>Oenococcus</taxon>
    </lineage>
</organism>
<evidence type="ECO:0000313" key="3">
    <source>
        <dbReference type="Proteomes" id="UP000003346"/>
    </source>
</evidence>
<dbReference type="EMBL" id="AAUV01000057">
    <property type="protein sequence ID" value="EAV39107.1"/>
    <property type="molecule type" value="Genomic_DNA"/>
</dbReference>
<dbReference type="AlphaFoldDB" id="A0NKA3"/>
<sequence>MKEIDFLASSLIAASLLTAISPLTIFADTKSTAGTEGFINQSQTNDGITTTPSVVKSGFYIEGTHLFVDGNYIGEVPATALNIGNASALSVNAVVTSNWTKNLSSIC</sequence>
<comment type="caution">
    <text evidence="2">The sequence shown here is derived from an EMBL/GenBank/DDBJ whole genome shotgun (WGS) entry which is preliminary data.</text>
</comment>
<keyword evidence="1" id="KW-0732">Signal</keyword>
<evidence type="ECO:0000256" key="1">
    <source>
        <dbReference type="SAM" id="SignalP"/>
    </source>
</evidence>
<dbReference type="Proteomes" id="UP000003346">
    <property type="component" value="Unassembled WGS sequence"/>
</dbReference>
<accession>A0NKA3</accession>
<feature type="signal peptide" evidence="1">
    <location>
        <begin position="1"/>
        <end position="27"/>
    </location>
</feature>
<protein>
    <submittedName>
        <fullName evidence="2">Uncharacterized protein</fullName>
    </submittedName>
</protein>
<reference evidence="2 3" key="1">
    <citation type="submission" date="2006-11" db="EMBL/GenBank/DDBJ databases">
        <authorList>
            <consortium name="Laboratoire de Microbiologie (Universite Bourgogne)"/>
            <consortium name="GENOME Express"/>
            <consortium name="UMR Oenologie Ampelologie (Universite Bordeaux 2)"/>
            <person name="Guzzo J."/>
        </authorList>
    </citation>
    <scope>NUCLEOTIDE SEQUENCE [LARGE SCALE GENOMIC DNA]</scope>
    <source>
        <strain evidence="2 3">ATCC BAA-1163</strain>
    </source>
</reference>
<feature type="chain" id="PRO_5002627678" evidence="1">
    <location>
        <begin position="28"/>
        <end position="107"/>
    </location>
</feature>
<name>A0NKA3_OENOE</name>
<dbReference type="HOGENOM" id="CLU_2207350_0_0_9"/>
<proteinExistence type="predicted"/>